<organism evidence="2 3">
    <name type="scientific">Thermosipho japonicus</name>
    <dbReference type="NCBI Taxonomy" id="90323"/>
    <lineage>
        <taxon>Bacteria</taxon>
        <taxon>Thermotogati</taxon>
        <taxon>Thermotogota</taxon>
        <taxon>Thermotogae</taxon>
        <taxon>Thermotogales</taxon>
        <taxon>Fervidobacteriaceae</taxon>
        <taxon>Thermosipho</taxon>
    </lineage>
</organism>
<evidence type="ECO:0000313" key="3">
    <source>
        <dbReference type="Proteomes" id="UP000555828"/>
    </source>
</evidence>
<proteinExistence type="predicted"/>
<comment type="caution">
    <text evidence="2">The sequence shown here is derived from an EMBL/GenBank/DDBJ whole genome shotgun (WGS) entry which is preliminary data.</text>
</comment>
<dbReference type="Proteomes" id="UP000555828">
    <property type="component" value="Unassembled WGS sequence"/>
</dbReference>
<gene>
    <name evidence="2" type="ORF">HNP65_001290</name>
</gene>
<dbReference type="EMBL" id="JACHEX010000003">
    <property type="protein sequence ID" value="MBB6062838.1"/>
    <property type="molecule type" value="Genomic_DNA"/>
</dbReference>
<sequence>MDVSKVSQNTVNQINVDKLKKVSEEFVANFFFQIFRKMYDTIPKSSLIPESFGEKWFRENMLYEYSKMAAKNDLKDLSMSVYRSLGGKVYNQIPNTKK</sequence>
<dbReference type="Pfam" id="PF10135">
    <property type="entry name" value="Rod-binding"/>
    <property type="match status" value="1"/>
</dbReference>
<name>A0A841GSZ6_9BACT</name>
<evidence type="ECO:0000259" key="1">
    <source>
        <dbReference type="Pfam" id="PF10135"/>
    </source>
</evidence>
<reference evidence="2 3" key="1">
    <citation type="submission" date="2020-08" db="EMBL/GenBank/DDBJ databases">
        <title>Genomic Encyclopedia of Type Strains, Phase IV (KMG-IV): sequencing the most valuable type-strain genomes for metagenomic binning, comparative biology and taxonomic classification.</title>
        <authorList>
            <person name="Goeker M."/>
        </authorList>
    </citation>
    <scope>NUCLEOTIDE SEQUENCE [LARGE SCALE GENOMIC DNA]</scope>
    <source>
        <strain evidence="2 3">DSM 13481</strain>
    </source>
</reference>
<evidence type="ECO:0000313" key="2">
    <source>
        <dbReference type="EMBL" id="MBB6062838.1"/>
    </source>
</evidence>
<feature type="domain" description="Flagellar protein FlgJ N-terminal" evidence="1">
    <location>
        <begin position="38"/>
        <end position="72"/>
    </location>
</feature>
<keyword evidence="3" id="KW-1185">Reference proteome</keyword>
<dbReference type="InterPro" id="IPR019301">
    <property type="entry name" value="Flagellar_prot_FlgJ_N"/>
</dbReference>
<accession>A0A841GSZ6</accession>
<dbReference type="AlphaFoldDB" id="A0A841GSZ6"/>
<protein>
    <recommendedName>
        <fullName evidence="1">Flagellar protein FlgJ N-terminal domain-containing protein</fullName>
    </recommendedName>
</protein>
<dbReference type="RefSeq" id="WP_184619472.1">
    <property type="nucleotide sequence ID" value="NZ_JACHEX010000003.1"/>
</dbReference>